<keyword evidence="3" id="KW-1185">Reference proteome</keyword>
<sequence length="192" mass="21217">MGISACELLMTVVKMAKSRSLSFGLRAAFRDLMALSDVALARDFLVVVYTPMWYFDESHSAEYKKNAWAVIRKSLHTKFKMTTADIDDGIDDLPTTPTQQASSEPPRKSSLPTLASTIRSSELSSMRRLRDRIAESARGENRVFQLQVPSSVFTGRPATGVSFPSMTDLSTALESLSIPRSERSGGMFSSHQ</sequence>
<gene>
    <name evidence="2" type="ORF">NA57DRAFT_54704</name>
</gene>
<protein>
    <submittedName>
        <fullName evidence="2">Uncharacterized protein</fullName>
    </submittedName>
</protein>
<evidence type="ECO:0000313" key="3">
    <source>
        <dbReference type="Proteomes" id="UP000799772"/>
    </source>
</evidence>
<name>A0A9P4IF62_9PEZI</name>
<evidence type="ECO:0000313" key="2">
    <source>
        <dbReference type="EMBL" id="KAF2100626.1"/>
    </source>
</evidence>
<organism evidence="2 3">
    <name type="scientific">Rhizodiscina lignyota</name>
    <dbReference type="NCBI Taxonomy" id="1504668"/>
    <lineage>
        <taxon>Eukaryota</taxon>
        <taxon>Fungi</taxon>
        <taxon>Dikarya</taxon>
        <taxon>Ascomycota</taxon>
        <taxon>Pezizomycotina</taxon>
        <taxon>Dothideomycetes</taxon>
        <taxon>Pleosporomycetidae</taxon>
        <taxon>Aulographales</taxon>
        <taxon>Rhizodiscinaceae</taxon>
        <taxon>Rhizodiscina</taxon>
    </lineage>
</organism>
<dbReference type="EMBL" id="ML978124">
    <property type="protein sequence ID" value="KAF2100626.1"/>
    <property type="molecule type" value="Genomic_DNA"/>
</dbReference>
<comment type="caution">
    <text evidence="2">The sequence shown here is derived from an EMBL/GenBank/DDBJ whole genome shotgun (WGS) entry which is preliminary data.</text>
</comment>
<reference evidence="2" key="1">
    <citation type="journal article" date="2020" name="Stud. Mycol.">
        <title>101 Dothideomycetes genomes: a test case for predicting lifestyles and emergence of pathogens.</title>
        <authorList>
            <person name="Haridas S."/>
            <person name="Albert R."/>
            <person name="Binder M."/>
            <person name="Bloem J."/>
            <person name="Labutti K."/>
            <person name="Salamov A."/>
            <person name="Andreopoulos B."/>
            <person name="Baker S."/>
            <person name="Barry K."/>
            <person name="Bills G."/>
            <person name="Bluhm B."/>
            <person name="Cannon C."/>
            <person name="Castanera R."/>
            <person name="Culley D."/>
            <person name="Daum C."/>
            <person name="Ezra D."/>
            <person name="Gonzalez J."/>
            <person name="Henrissat B."/>
            <person name="Kuo A."/>
            <person name="Liang C."/>
            <person name="Lipzen A."/>
            <person name="Lutzoni F."/>
            <person name="Magnuson J."/>
            <person name="Mondo S."/>
            <person name="Nolan M."/>
            <person name="Ohm R."/>
            <person name="Pangilinan J."/>
            <person name="Park H.-J."/>
            <person name="Ramirez L."/>
            <person name="Alfaro M."/>
            <person name="Sun H."/>
            <person name="Tritt A."/>
            <person name="Yoshinaga Y."/>
            <person name="Zwiers L.-H."/>
            <person name="Turgeon B."/>
            <person name="Goodwin S."/>
            <person name="Spatafora J."/>
            <person name="Crous P."/>
            <person name="Grigoriev I."/>
        </authorList>
    </citation>
    <scope>NUCLEOTIDE SEQUENCE</scope>
    <source>
        <strain evidence="2">CBS 133067</strain>
    </source>
</reference>
<evidence type="ECO:0000256" key="1">
    <source>
        <dbReference type="SAM" id="MobiDB-lite"/>
    </source>
</evidence>
<dbReference type="Proteomes" id="UP000799772">
    <property type="component" value="Unassembled WGS sequence"/>
</dbReference>
<proteinExistence type="predicted"/>
<feature type="region of interest" description="Disordered" evidence="1">
    <location>
        <begin position="88"/>
        <end position="112"/>
    </location>
</feature>
<accession>A0A9P4IF62</accession>
<dbReference type="AlphaFoldDB" id="A0A9P4IF62"/>